<dbReference type="InterPro" id="IPR021109">
    <property type="entry name" value="Peptidase_aspartic_dom_sf"/>
</dbReference>
<feature type="compositionally biased region" description="Basic and acidic residues" evidence="1">
    <location>
        <begin position="66"/>
        <end position="102"/>
    </location>
</feature>
<reference evidence="3" key="2">
    <citation type="submission" date="2025-08" db="UniProtKB">
        <authorList>
            <consortium name="RefSeq"/>
        </authorList>
    </citation>
    <scope>IDENTIFICATION</scope>
    <source>
        <tissue evidence="3">Young leaves</tissue>
    </source>
</reference>
<protein>
    <submittedName>
        <fullName evidence="3">Uncharacterized protein LOC113857563</fullName>
    </submittedName>
</protein>
<proteinExistence type="predicted"/>
<dbReference type="Proteomes" id="UP000694853">
    <property type="component" value="Unplaced"/>
</dbReference>
<dbReference type="CDD" id="cd00303">
    <property type="entry name" value="retropepsin_like"/>
    <property type="match status" value="1"/>
</dbReference>
<dbReference type="OrthoDB" id="778454at2759"/>
<dbReference type="PANTHER" id="PTHR33067">
    <property type="entry name" value="RNA-DIRECTED DNA POLYMERASE-RELATED"/>
    <property type="match status" value="1"/>
</dbReference>
<feature type="region of interest" description="Disordered" evidence="1">
    <location>
        <begin position="35"/>
        <end position="102"/>
    </location>
</feature>
<evidence type="ECO:0000313" key="2">
    <source>
        <dbReference type="Proteomes" id="UP000694853"/>
    </source>
</evidence>
<gene>
    <name evidence="3" type="primary">LOC113857563</name>
</gene>
<name>A0A8B8KRZ1_ABRPR</name>
<dbReference type="RefSeq" id="XP_027345399.1">
    <property type="nucleotide sequence ID" value="XM_027489598.1"/>
</dbReference>
<evidence type="ECO:0000313" key="3">
    <source>
        <dbReference type="RefSeq" id="XP_027345399.1"/>
    </source>
</evidence>
<evidence type="ECO:0000256" key="1">
    <source>
        <dbReference type="SAM" id="MobiDB-lite"/>
    </source>
</evidence>
<reference evidence="2" key="1">
    <citation type="journal article" date="2019" name="Toxins">
        <title>Detection of Abrin-Like and Prepropulchellin-Like Toxin Genes and Transcripts Using Whole Genome Sequencing and Full-Length Transcript Sequencing of Abrus precatorius.</title>
        <authorList>
            <person name="Hovde B.T."/>
            <person name="Daligault H.E."/>
            <person name="Hanschen E.R."/>
            <person name="Kunde Y.A."/>
            <person name="Johnson M.B."/>
            <person name="Starkenburg S.R."/>
            <person name="Johnson S.L."/>
        </authorList>
    </citation>
    <scope>NUCLEOTIDE SEQUENCE [LARGE SCALE GENOMIC DNA]</scope>
</reference>
<dbReference type="PANTHER" id="PTHR33067:SF35">
    <property type="entry name" value="ASPARTIC PEPTIDASE DDI1-TYPE DOMAIN-CONTAINING PROTEIN"/>
    <property type="match status" value="1"/>
</dbReference>
<organism evidence="2 3">
    <name type="scientific">Abrus precatorius</name>
    <name type="common">Indian licorice</name>
    <name type="synonym">Glycine abrus</name>
    <dbReference type="NCBI Taxonomy" id="3816"/>
    <lineage>
        <taxon>Eukaryota</taxon>
        <taxon>Viridiplantae</taxon>
        <taxon>Streptophyta</taxon>
        <taxon>Embryophyta</taxon>
        <taxon>Tracheophyta</taxon>
        <taxon>Spermatophyta</taxon>
        <taxon>Magnoliopsida</taxon>
        <taxon>eudicotyledons</taxon>
        <taxon>Gunneridae</taxon>
        <taxon>Pentapetalae</taxon>
        <taxon>rosids</taxon>
        <taxon>fabids</taxon>
        <taxon>Fabales</taxon>
        <taxon>Fabaceae</taxon>
        <taxon>Papilionoideae</taxon>
        <taxon>50 kb inversion clade</taxon>
        <taxon>NPAAA clade</taxon>
        <taxon>indigoferoid/millettioid clade</taxon>
        <taxon>Abreae</taxon>
        <taxon>Abrus</taxon>
    </lineage>
</organism>
<dbReference type="Gene3D" id="2.40.70.10">
    <property type="entry name" value="Acid Proteases"/>
    <property type="match status" value="1"/>
</dbReference>
<sequence>MQVSITNQKNTEASIKNLEVQVGQLAKQLADKFEGPFSANTKANPKEQCQAITTRSGKVVGSDVGVSEKKSEEKEEHEQGGEVEKEIERKDGESSKGGDKEKERQFARFLDIMKKLQINILFTEAMEQMPTYARFMKDLLTKKRRILEEETMELEVGCSAIIQKSLPHNSRDLSSFTLPVTIENLSVGKTLLDLSASINLIPLSMLKKIGDVEVRPIRMTLQLADKLVKLPHGIVEDMIVKVDKFMFPVDFVVMDIEEDAEVPLILGRPFMKTARVIINMDDGKLKVQV</sequence>
<keyword evidence="2" id="KW-1185">Reference proteome</keyword>
<dbReference type="GeneID" id="113857563"/>
<dbReference type="KEGG" id="aprc:113857563"/>
<feature type="compositionally biased region" description="Low complexity" evidence="1">
    <location>
        <begin position="56"/>
        <end position="65"/>
    </location>
</feature>
<accession>A0A8B8KRZ1</accession>
<dbReference type="AlphaFoldDB" id="A0A8B8KRZ1"/>